<dbReference type="Gene3D" id="3.30.300.90">
    <property type="entry name" value="BolA-like"/>
    <property type="match status" value="1"/>
</dbReference>
<dbReference type="EMBL" id="GEZM01088435">
    <property type="protein sequence ID" value="JAV58200.1"/>
    <property type="molecule type" value="Transcribed_RNA"/>
</dbReference>
<sequence length="135" mass="15025">MSSYHCLLAINTGYFNHTLKNLILKIKMSNLAAPVATAIRQKLSTNLNALHLDVLNESHMHNVPKGSETHFKVVVVSEKFSGVPLIKRHRIIHDLLKDELQNGVHALSIEAKTPDQWTPDDTIKRSPPCKGGFGL</sequence>
<dbReference type="PANTHER" id="PTHR46229">
    <property type="entry name" value="BOLA TRANSCRIPTION REGULATOR"/>
    <property type="match status" value="1"/>
</dbReference>
<evidence type="ECO:0000256" key="1">
    <source>
        <dbReference type="ARBA" id="ARBA00005578"/>
    </source>
</evidence>
<evidence type="ECO:0000313" key="4">
    <source>
        <dbReference type="EMBL" id="JAV58199.1"/>
    </source>
</evidence>
<comment type="similarity">
    <text evidence="1 2">Belongs to the BolA/IbaG family.</text>
</comment>
<feature type="region of interest" description="Disordered" evidence="3">
    <location>
        <begin position="115"/>
        <end position="135"/>
    </location>
</feature>
<dbReference type="InterPro" id="IPR036065">
    <property type="entry name" value="BolA-like_sf"/>
</dbReference>
<accession>A0A1Y1K9Q3</accession>
<dbReference type="GO" id="GO:1990229">
    <property type="term" value="C:iron-sulfur cluster assembly complex"/>
    <property type="evidence" value="ECO:0007669"/>
    <property type="project" value="UniProtKB-ARBA"/>
</dbReference>
<name>A0A1Y1K9Q3_PHOPY</name>
<dbReference type="Pfam" id="PF01722">
    <property type="entry name" value="BolA"/>
    <property type="match status" value="1"/>
</dbReference>
<evidence type="ECO:0008006" key="5">
    <source>
        <dbReference type="Google" id="ProtNLM"/>
    </source>
</evidence>
<dbReference type="EMBL" id="GEZM01088436">
    <property type="protein sequence ID" value="JAV58199.1"/>
    <property type="molecule type" value="Transcribed_RNA"/>
</dbReference>
<dbReference type="EMBL" id="GEZM01088433">
    <property type="protein sequence ID" value="JAV58202.1"/>
    <property type="molecule type" value="Transcribed_RNA"/>
</dbReference>
<dbReference type="PANTHER" id="PTHR46229:SF2">
    <property type="entry name" value="BOLA-LIKE PROTEIN 1"/>
    <property type="match status" value="1"/>
</dbReference>
<organism evidence="4">
    <name type="scientific">Photinus pyralis</name>
    <name type="common">Common eastern firefly</name>
    <name type="synonym">Lampyris pyralis</name>
    <dbReference type="NCBI Taxonomy" id="7054"/>
    <lineage>
        <taxon>Eukaryota</taxon>
        <taxon>Metazoa</taxon>
        <taxon>Ecdysozoa</taxon>
        <taxon>Arthropoda</taxon>
        <taxon>Hexapoda</taxon>
        <taxon>Insecta</taxon>
        <taxon>Pterygota</taxon>
        <taxon>Neoptera</taxon>
        <taxon>Endopterygota</taxon>
        <taxon>Coleoptera</taxon>
        <taxon>Polyphaga</taxon>
        <taxon>Elateriformia</taxon>
        <taxon>Elateroidea</taxon>
        <taxon>Lampyridae</taxon>
        <taxon>Lampyrinae</taxon>
        <taxon>Photinus</taxon>
    </lineage>
</organism>
<evidence type="ECO:0000256" key="2">
    <source>
        <dbReference type="RuleBase" id="RU003860"/>
    </source>
</evidence>
<dbReference type="InterPro" id="IPR002634">
    <property type="entry name" value="BolA"/>
</dbReference>
<protein>
    <recommendedName>
        <fullName evidence="5">BolA-like protein DDB_G0274169</fullName>
    </recommendedName>
</protein>
<dbReference type="FunFam" id="3.30.300.90:FF:000001">
    <property type="entry name" value="Transcriptional regulator BolA"/>
    <property type="match status" value="1"/>
</dbReference>
<reference evidence="4" key="1">
    <citation type="journal article" date="2016" name="Sci. Rep.">
        <title>Molecular characterization of firefly nuptial gifts: a multi-omics approach sheds light on postcopulatory sexual selection.</title>
        <authorList>
            <person name="Al-Wathiqui N."/>
            <person name="Fallon T.R."/>
            <person name="South A."/>
            <person name="Weng J.K."/>
            <person name="Lewis S.M."/>
        </authorList>
    </citation>
    <scope>NUCLEOTIDE SEQUENCE</scope>
</reference>
<proteinExistence type="inferred from homology"/>
<evidence type="ECO:0000256" key="3">
    <source>
        <dbReference type="SAM" id="MobiDB-lite"/>
    </source>
</evidence>
<dbReference type="InterPro" id="IPR050961">
    <property type="entry name" value="BolA/IbaG_stress_morph_reg"/>
</dbReference>
<dbReference type="AlphaFoldDB" id="A0A1Y1K9Q3"/>
<dbReference type="GO" id="GO:0005739">
    <property type="term" value="C:mitochondrion"/>
    <property type="evidence" value="ECO:0007669"/>
    <property type="project" value="TreeGrafter"/>
</dbReference>
<dbReference type="EMBL" id="GEZM01088432">
    <property type="protein sequence ID" value="JAV58203.1"/>
    <property type="molecule type" value="Transcribed_RNA"/>
</dbReference>
<dbReference type="SUPFAM" id="SSF82657">
    <property type="entry name" value="BolA-like"/>
    <property type="match status" value="1"/>
</dbReference>